<evidence type="ECO:0000313" key="3">
    <source>
        <dbReference type="Proteomes" id="UP000008043"/>
    </source>
</evidence>
<dbReference type="PATRIC" id="fig|1214101.3.peg.319"/>
<dbReference type="AlphaFoldDB" id="K4QUW5"/>
<organism evidence="2 3">
    <name type="scientific">Streptomyces davaonensis (strain DSM 101723 / JCM 4913 / KCC S-0913 / 768)</name>
    <dbReference type="NCBI Taxonomy" id="1214101"/>
    <lineage>
        <taxon>Bacteria</taxon>
        <taxon>Bacillati</taxon>
        <taxon>Actinomycetota</taxon>
        <taxon>Actinomycetes</taxon>
        <taxon>Kitasatosporales</taxon>
        <taxon>Streptomycetaceae</taxon>
        <taxon>Streptomyces</taxon>
    </lineage>
</organism>
<dbReference type="STRING" id="1214101.BN159_0318"/>
<proteinExistence type="predicted"/>
<keyword evidence="1" id="KW-0812">Transmembrane</keyword>
<dbReference type="KEGG" id="sdv:BN159_0318"/>
<keyword evidence="1" id="KW-1133">Transmembrane helix</keyword>
<name>K4QUW5_STRDJ</name>
<feature type="transmembrane region" description="Helical" evidence="1">
    <location>
        <begin position="43"/>
        <end position="62"/>
    </location>
</feature>
<keyword evidence="1" id="KW-0472">Membrane</keyword>
<evidence type="ECO:0000313" key="2">
    <source>
        <dbReference type="EMBL" id="CCK24697.1"/>
    </source>
</evidence>
<keyword evidence="3" id="KW-1185">Reference proteome</keyword>
<dbReference type="Proteomes" id="UP000008043">
    <property type="component" value="Chromosome"/>
</dbReference>
<evidence type="ECO:0000256" key="1">
    <source>
        <dbReference type="SAM" id="Phobius"/>
    </source>
</evidence>
<dbReference type="EMBL" id="HE971709">
    <property type="protein sequence ID" value="CCK24697.1"/>
    <property type="molecule type" value="Genomic_DNA"/>
</dbReference>
<reference evidence="2 3" key="1">
    <citation type="journal article" date="2012" name="J. Bacteriol.">
        <title>Genome sequence of the bacterium Streptomyces davawensis JCM 4913 and heterologous production of the unique antibiotic roseoflavin.</title>
        <authorList>
            <person name="Jankowitsch F."/>
            <person name="Schwarz J."/>
            <person name="Ruckert C."/>
            <person name="Gust B."/>
            <person name="Szczepanowski R."/>
            <person name="Blom J."/>
            <person name="Pelzer S."/>
            <person name="Kalinowski J."/>
            <person name="Mack M."/>
        </authorList>
    </citation>
    <scope>NUCLEOTIDE SEQUENCE [LARGE SCALE GENOMIC DNA]</scope>
    <source>
        <strain evidence="3">DSM 101723 / JCM 4913 / KCC S-0913 / 768</strain>
    </source>
</reference>
<gene>
    <name evidence="2" type="ORF">BN159_0318</name>
</gene>
<dbReference type="HOGENOM" id="CLU_2620415_0_0_11"/>
<dbReference type="eggNOG" id="COG0477">
    <property type="taxonomic scope" value="Bacteria"/>
</dbReference>
<sequence>MGGSIGIALLNTLATGAATNYLVGKQPTPQVQAQAPLESYSTAYWWSAPFFAVGFVVTLALYRRGVPTGHPTEAAVQM</sequence>
<accession>K4QUW5</accession>
<protein>
    <submittedName>
        <fullName evidence="2">Putative membrane protein</fullName>
    </submittedName>
</protein>